<protein>
    <submittedName>
        <fullName evidence="2">Uncharacterized protein</fullName>
    </submittedName>
</protein>
<feature type="region of interest" description="Disordered" evidence="1">
    <location>
        <begin position="43"/>
        <end position="83"/>
    </location>
</feature>
<evidence type="ECO:0000313" key="2">
    <source>
        <dbReference type="EMBL" id="CDS10431.1"/>
    </source>
</evidence>
<proteinExistence type="predicted"/>
<evidence type="ECO:0000256" key="1">
    <source>
        <dbReference type="SAM" id="MobiDB-lite"/>
    </source>
</evidence>
<name>A0A077WS24_9FUNG</name>
<organism evidence="2">
    <name type="scientific">Lichtheimia ramosa</name>
    <dbReference type="NCBI Taxonomy" id="688394"/>
    <lineage>
        <taxon>Eukaryota</taxon>
        <taxon>Fungi</taxon>
        <taxon>Fungi incertae sedis</taxon>
        <taxon>Mucoromycota</taxon>
        <taxon>Mucoromycotina</taxon>
        <taxon>Mucoromycetes</taxon>
        <taxon>Mucorales</taxon>
        <taxon>Lichtheimiaceae</taxon>
        <taxon>Lichtheimia</taxon>
    </lineage>
</organism>
<accession>A0A077WS24</accession>
<gene>
    <name evidence="2" type="ORF">LRAMOSA03107</name>
</gene>
<sequence length="171" mass="18997">MEQQLPGSFYSKKDDSAATSNLPLAIISSVLFPHAESFLLCGDKPGGDDGSTNLPGAWTQDNSSLLDDKQQQQDSTPPNAESIAELRRTVEQLRKRAEQLEYADKMVKKGIQVVAQKRVLVQQKSTWDWCDTSGGSDQELQDHQLQDHQVGPMTDETTDGWVWVESHRVAA</sequence>
<dbReference type="AlphaFoldDB" id="A0A077WS24"/>
<reference evidence="2" key="1">
    <citation type="journal article" date="2014" name="Genome Announc.">
        <title>De novo whole-genome sequence and genome annotation of Lichtheimia ramosa.</title>
        <authorList>
            <person name="Linde J."/>
            <person name="Schwartze V."/>
            <person name="Binder U."/>
            <person name="Lass-Florl C."/>
            <person name="Voigt K."/>
            <person name="Horn F."/>
        </authorList>
    </citation>
    <scope>NUCLEOTIDE SEQUENCE</scope>
    <source>
        <strain evidence="2">JMRC FSU:6197</strain>
    </source>
</reference>
<dbReference type="OrthoDB" id="2268044at2759"/>
<dbReference type="EMBL" id="LK023335">
    <property type="protein sequence ID" value="CDS10431.1"/>
    <property type="molecule type" value="Genomic_DNA"/>
</dbReference>